<evidence type="ECO:0000259" key="2">
    <source>
        <dbReference type="Pfam" id="PF00814"/>
    </source>
</evidence>
<evidence type="ECO:0000313" key="4">
    <source>
        <dbReference type="Proteomes" id="UP001247307"/>
    </source>
</evidence>
<dbReference type="RefSeq" id="WP_309851774.1">
    <property type="nucleotide sequence ID" value="NZ_BAAAIU010000020.1"/>
</dbReference>
<feature type="domain" description="Gcp-like" evidence="2">
    <location>
        <begin position="43"/>
        <end position="163"/>
    </location>
</feature>
<evidence type="ECO:0000313" key="3">
    <source>
        <dbReference type="EMBL" id="MDR6892561.1"/>
    </source>
</evidence>
<dbReference type="InterPro" id="IPR022496">
    <property type="entry name" value="T6A_TsaB"/>
</dbReference>
<dbReference type="Gene3D" id="3.30.420.40">
    <property type="match status" value="2"/>
</dbReference>
<dbReference type="GO" id="GO:0002949">
    <property type="term" value="P:tRNA threonylcarbamoyladenosine modification"/>
    <property type="evidence" value="ECO:0007669"/>
    <property type="project" value="InterPro"/>
</dbReference>
<sequence length="254" mass="26057">MTENRTAPAYVLGIDTSARASVAAVDLADPEGVLASEESGDATSHAEELAGMVSRLTQRWGRPARVAVGMGPGPFTGLRVGVAAAEALAFAWGVPLDTVDSLDALREDVVSAAPAPAGSEDETTPPAQNGGEALLVATDARRREIYWALYSPEGRRLAGPAVGAARQAAERARELWPGAMSVVGEGALLYADALDEALPAARRHLGEAARPSAAGVARIAAHALAAGAALPRLGVQYLRDSDAKLPAQRGRATA</sequence>
<evidence type="ECO:0000256" key="1">
    <source>
        <dbReference type="SAM" id="MobiDB-lite"/>
    </source>
</evidence>
<name>A0AAE3YIW8_9MICC</name>
<protein>
    <submittedName>
        <fullName evidence="3">tRNA threonylcarbamoyl adenosine modification protein YeaZ</fullName>
    </submittedName>
</protein>
<dbReference type="InterPro" id="IPR000905">
    <property type="entry name" value="Gcp-like_dom"/>
</dbReference>
<dbReference type="NCBIfam" id="TIGR03725">
    <property type="entry name" value="T6A_YeaZ"/>
    <property type="match status" value="1"/>
</dbReference>
<reference evidence="3" key="1">
    <citation type="submission" date="2023-07" db="EMBL/GenBank/DDBJ databases">
        <title>Sequencing the genomes of 1000 actinobacteria strains.</title>
        <authorList>
            <person name="Klenk H.-P."/>
        </authorList>
    </citation>
    <scope>NUCLEOTIDE SEQUENCE</scope>
    <source>
        <strain evidence="3">DSM 13988</strain>
    </source>
</reference>
<dbReference type="Pfam" id="PF00814">
    <property type="entry name" value="TsaD"/>
    <property type="match status" value="1"/>
</dbReference>
<dbReference type="Proteomes" id="UP001247307">
    <property type="component" value="Unassembled WGS sequence"/>
</dbReference>
<comment type="caution">
    <text evidence="3">The sequence shown here is derived from an EMBL/GenBank/DDBJ whole genome shotgun (WGS) entry which is preliminary data.</text>
</comment>
<dbReference type="InterPro" id="IPR043129">
    <property type="entry name" value="ATPase_NBD"/>
</dbReference>
<gene>
    <name evidence="3" type="ORF">J2S35_001501</name>
</gene>
<proteinExistence type="predicted"/>
<keyword evidence="4" id="KW-1185">Reference proteome</keyword>
<dbReference type="EMBL" id="JAVDUI010000001">
    <property type="protein sequence ID" value="MDR6892561.1"/>
    <property type="molecule type" value="Genomic_DNA"/>
</dbReference>
<accession>A0AAE3YIW8</accession>
<dbReference type="SUPFAM" id="SSF53067">
    <property type="entry name" value="Actin-like ATPase domain"/>
    <property type="match status" value="2"/>
</dbReference>
<feature type="region of interest" description="Disordered" evidence="1">
    <location>
        <begin position="112"/>
        <end position="131"/>
    </location>
</feature>
<organism evidence="3 4">
    <name type="scientific">Falsarthrobacter nasiphocae</name>
    <dbReference type="NCBI Taxonomy" id="189863"/>
    <lineage>
        <taxon>Bacteria</taxon>
        <taxon>Bacillati</taxon>
        <taxon>Actinomycetota</taxon>
        <taxon>Actinomycetes</taxon>
        <taxon>Micrococcales</taxon>
        <taxon>Micrococcaceae</taxon>
        <taxon>Falsarthrobacter</taxon>
    </lineage>
</organism>
<dbReference type="AlphaFoldDB" id="A0AAE3YIW8"/>